<dbReference type="OrthoDB" id="2662855at2"/>
<dbReference type="Proteomes" id="UP000028123">
    <property type="component" value="Unassembled WGS sequence"/>
</dbReference>
<accession>A0A081PB41</accession>
<feature type="transmembrane region" description="Helical" evidence="1">
    <location>
        <begin position="100"/>
        <end position="124"/>
    </location>
</feature>
<protein>
    <recommendedName>
        <fullName evidence="4">DUF2178 domain-containing protein</fullName>
    </recommendedName>
</protein>
<keyword evidence="3" id="KW-1185">Reference proteome</keyword>
<keyword evidence="1" id="KW-0472">Membrane</keyword>
<keyword evidence="1" id="KW-0812">Transmembrane</keyword>
<evidence type="ECO:0000313" key="3">
    <source>
        <dbReference type="Proteomes" id="UP000028123"/>
    </source>
</evidence>
<evidence type="ECO:0008006" key="4">
    <source>
        <dbReference type="Google" id="ProtNLM"/>
    </source>
</evidence>
<sequence>MKVRLGMSIFLAALLVLLAAMAIKDYKNGTIGTSSVTSVVIVLAVCLQFLTWGTDRKAQQDEMGKIVAAKSAKISYHILTLALFVFWIADRIVFVRKDDFGNLSLFLALCFCLVLYPVVQLFYVRRFK</sequence>
<dbReference type="eggNOG" id="ENOG50347F7">
    <property type="taxonomic scope" value="Bacteria"/>
</dbReference>
<evidence type="ECO:0000256" key="1">
    <source>
        <dbReference type="SAM" id="Phobius"/>
    </source>
</evidence>
<keyword evidence="1" id="KW-1133">Transmembrane helix</keyword>
<proteinExistence type="predicted"/>
<dbReference type="EMBL" id="JNVM01000001">
    <property type="protein sequence ID" value="KEQ27914.1"/>
    <property type="molecule type" value="Genomic_DNA"/>
</dbReference>
<organism evidence="2 3">
    <name type="scientific">Paenibacillus tyrfis</name>
    <dbReference type="NCBI Taxonomy" id="1501230"/>
    <lineage>
        <taxon>Bacteria</taxon>
        <taxon>Bacillati</taxon>
        <taxon>Bacillota</taxon>
        <taxon>Bacilli</taxon>
        <taxon>Bacillales</taxon>
        <taxon>Paenibacillaceae</taxon>
        <taxon>Paenibacillus</taxon>
    </lineage>
</organism>
<dbReference type="AlphaFoldDB" id="A0A081PB41"/>
<reference evidence="2 3" key="1">
    <citation type="submission" date="2014-06" db="EMBL/GenBank/DDBJ databases">
        <title>Draft genome sequence of Paenibacillus sp. MSt1.</title>
        <authorList>
            <person name="Aw Y.K."/>
            <person name="Ong K.S."/>
            <person name="Gan H.M."/>
            <person name="Lee S.M."/>
        </authorList>
    </citation>
    <scope>NUCLEOTIDE SEQUENCE [LARGE SCALE GENOMIC DNA]</scope>
    <source>
        <strain evidence="2 3">MSt1</strain>
    </source>
</reference>
<feature type="transmembrane region" description="Helical" evidence="1">
    <location>
        <begin position="74"/>
        <end position="94"/>
    </location>
</feature>
<gene>
    <name evidence="2" type="ORF">ET33_00380</name>
</gene>
<comment type="caution">
    <text evidence="2">The sequence shown here is derived from an EMBL/GenBank/DDBJ whole genome shotgun (WGS) entry which is preliminary data.</text>
</comment>
<evidence type="ECO:0000313" key="2">
    <source>
        <dbReference type="EMBL" id="KEQ27914.1"/>
    </source>
</evidence>
<feature type="transmembrane region" description="Helical" evidence="1">
    <location>
        <begin position="32"/>
        <end position="53"/>
    </location>
</feature>
<dbReference type="RefSeq" id="WP_036675103.1">
    <property type="nucleotide sequence ID" value="NZ_JNVM01000001.1"/>
</dbReference>
<name>A0A081PB41_9BACL</name>